<dbReference type="Gene3D" id="3.40.50.2300">
    <property type="match status" value="1"/>
</dbReference>
<evidence type="ECO:0000313" key="6">
    <source>
        <dbReference type="Proteomes" id="UP000192505"/>
    </source>
</evidence>
<evidence type="ECO:0000256" key="2">
    <source>
        <dbReference type="ARBA" id="ARBA00022803"/>
    </source>
</evidence>
<dbReference type="Gene3D" id="1.25.40.10">
    <property type="entry name" value="Tetratricopeptide repeat domain"/>
    <property type="match status" value="3"/>
</dbReference>
<evidence type="ECO:0000313" key="5">
    <source>
        <dbReference type="EMBL" id="OQW90134.1"/>
    </source>
</evidence>
<feature type="modified residue" description="4-aspartylphosphate" evidence="3">
    <location>
        <position position="61"/>
    </location>
</feature>
<sequence length="538" mass="58838">MPMPLTLQQANTLIVDDFQSMRTMLRDFVKSMGMTRVETACHGKDAISHLAESRYDIVLCDYNLGPGANGQQVLEEARTRNLIGVSTIWVIVTAEKTADMVMGAAEIKPDDYLLKPINQVLLQSRLEKLIARKQSLGGVENAIRAKDFGGALAQCDLLLRMQSANPHEVLRIKSDLLLTLGDFEAARGVFDSVLAQRSVAWAKTGMGKVLFHTGDPAGAATLFEQVLAENQMYIEAADWLAKTHEALGDTVRAQQVLQDAIKLSPNSPLRQKKLGDTALKNGELDVAQTAFEKTIKISEFSAHKNPAVYAKLAEVLVDKGESSEALNVLKRSKTDFRYNSAAALQTAAAETRIYQKLGQTDKAQAALASAEQLATQLGDKLSPDLMLELAKSQLKMGHKDKACQLLGQVVKNDHENAQLSSEIEAIFDAENLAGEGQALIKAARQEVIDINNQGVLLAQQGQFEQGAKLLREAVKKLPSSEVMLVNLCGLLIAQMTKSGYKEALASEARELLERVHTLNPGNKKFYSYSLVLARLQRT</sequence>
<dbReference type="Proteomes" id="UP000192505">
    <property type="component" value="Unassembled WGS sequence"/>
</dbReference>
<dbReference type="CDD" id="cd17589">
    <property type="entry name" value="REC_TPR"/>
    <property type="match status" value="1"/>
</dbReference>
<dbReference type="InterPro" id="IPR011006">
    <property type="entry name" value="CheY-like_superfamily"/>
</dbReference>
<dbReference type="InterPro" id="IPR011990">
    <property type="entry name" value="TPR-like_helical_dom_sf"/>
</dbReference>
<keyword evidence="1" id="KW-0677">Repeat</keyword>
<keyword evidence="2" id="KW-0802">TPR repeat</keyword>
<dbReference type="PROSITE" id="PS50110">
    <property type="entry name" value="RESPONSE_REGULATORY"/>
    <property type="match status" value="1"/>
</dbReference>
<gene>
    <name evidence="5" type="ORF">BWK72_02655</name>
</gene>
<name>A0A1W9KZI0_9BURK</name>
<dbReference type="Pfam" id="PF13174">
    <property type="entry name" value="TPR_6"/>
    <property type="match status" value="1"/>
</dbReference>
<dbReference type="PANTHER" id="PTHR45586">
    <property type="entry name" value="TPR REPEAT-CONTAINING PROTEIN PA4667"/>
    <property type="match status" value="1"/>
</dbReference>
<evidence type="ECO:0000259" key="4">
    <source>
        <dbReference type="PROSITE" id="PS50110"/>
    </source>
</evidence>
<dbReference type="SMART" id="SM00448">
    <property type="entry name" value="REC"/>
    <property type="match status" value="1"/>
</dbReference>
<dbReference type="PANTHER" id="PTHR45586:SF14">
    <property type="entry name" value="TETRATRICOPEPTIDE TPR_2 REPEAT PROTEIN"/>
    <property type="match status" value="1"/>
</dbReference>
<dbReference type="EMBL" id="MTEI01000001">
    <property type="protein sequence ID" value="OQW90134.1"/>
    <property type="molecule type" value="Genomic_DNA"/>
</dbReference>
<dbReference type="InterPro" id="IPR019734">
    <property type="entry name" value="TPR_rpt"/>
</dbReference>
<reference evidence="5 6" key="1">
    <citation type="submission" date="2017-01" db="EMBL/GenBank/DDBJ databases">
        <title>Novel large sulfur bacteria in the metagenomes of groundwater-fed chemosynthetic microbial mats in the Lake Huron basin.</title>
        <authorList>
            <person name="Sharrar A.M."/>
            <person name="Flood B.E."/>
            <person name="Bailey J.V."/>
            <person name="Jones D.S."/>
            <person name="Biddanda B."/>
            <person name="Ruberg S.A."/>
            <person name="Marcus D.N."/>
            <person name="Dick G.J."/>
        </authorList>
    </citation>
    <scope>NUCLEOTIDE SEQUENCE [LARGE SCALE GENOMIC DNA]</scope>
    <source>
        <strain evidence="5">A7</strain>
    </source>
</reference>
<feature type="domain" description="Response regulatory" evidence="4">
    <location>
        <begin position="11"/>
        <end position="130"/>
    </location>
</feature>
<dbReference type="AlphaFoldDB" id="A0A1W9KZI0"/>
<dbReference type="GO" id="GO:0000160">
    <property type="term" value="P:phosphorelay signal transduction system"/>
    <property type="evidence" value="ECO:0007669"/>
    <property type="project" value="InterPro"/>
</dbReference>
<proteinExistence type="predicted"/>
<dbReference type="Pfam" id="PF14559">
    <property type="entry name" value="TPR_19"/>
    <property type="match status" value="1"/>
</dbReference>
<dbReference type="SUPFAM" id="SSF48452">
    <property type="entry name" value="TPR-like"/>
    <property type="match status" value="2"/>
</dbReference>
<dbReference type="InterPro" id="IPR001789">
    <property type="entry name" value="Sig_transdc_resp-reg_receiver"/>
</dbReference>
<evidence type="ECO:0000256" key="1">
    <source>
        <dbReference type="ARBA" id="ARBA00022737"/>
    </source>
</evidence>
<dbReference type="InterPro" id="IPR051012">
    <property type="entry name" value="CellSynth/LPSAsmb/PSIAsmb"/>
</dbReference>
<dbReference type="SUPFAM" id="SSF52172">
    <property type="entry name" value="CheY-like"/>
    <property type="match status" value="1"/>
</dbReference>
<keyword evidence="3" id="KW-0597">Phosphoprotein</keyword>
<comment type="caution">
    <text evidence="5">The sequence shown here is derived from an EMBL/GenBank/DDBJ whole genome shotgun (WGS) entry which is preliminary data.</text>
</comment>
<accession>A0A1W9KZI0</accession>
<evidence type="ECO:0000256" key="3">
    <source>
        <dbReference type="PROSITE-ProRule" id="PRU00169"/>
    </source>
</evidence>
<dbReference type="Pfam" id="PF00072">
    <property type="entry name" value="Response_reg"/>
    <property type="match status" value="1"/>
</dbReference>
<organism evidence="5 6">
    <name type="scientific">Rhodoferax ferrireducens</name>
    <dbReference type="NCBI Taxonomy" id="192843"/>
    <lineage>
        <taxon>Bacteria</taxon>
        <taxon>Pseudomonadati</taxon>
        <taxon>Pseudomonadota</taxon>
        <taxon>Betaproteobacteria</taxon>
        <taxon>Burkholderiales</taxon>
        <taxon>Comamonadaceae</taxon>
        <taxon>Rhodoferax</taxon>
    </lineage>
</organism>
<dbReference type="SMART" id="SM00028">
    <property type="entry name" value="TPR"/>
    <property type="match status" value="5"/>
</dbReference>
<protein>
    <recommendedName>
        <fullName evidence="4">Response regulatory domain-containing protein</fullName>
    </recommendedName>
</protein>